<accession>A0A177ILX3</accession>
<proteinExistence type="predicted"/>
<dbReference type="AlphaFoldDB" id="A0A177ILX3"/>
<evidence type="ECO:0000313" key="3">
    <source>
        <dbReference type="Proteomes" id="UP000076947"/>
    </source>
</evidence>
<evidence type="ECO:0008006" key="4">
    <source>
        <dbReference type="Google" id="ProtNLM"/>
    </source>
</evidence>
<dbReference type="Proteomes" id="UP000076947">
    <property type="component" value="Unassembled WGS sequence"/>
</dbReference>
<keyword evidence="1" id="KW-1133">Transmembrane helix</keyword>
<dbReference type="OrthoDB" id="4426132at2"/>
<comment type="caution">
    <text evidence="2">The sequence shown here is derived from an EMBL/GenBank/DDBJ whole genome shotgun (WGS) entry which is preliminary data.</text>
</comment>
<gene>
    <name evidence="2" type="ORF">AYJ05_11620</name>
</gene>
<keyword evidence="1" id="KW-0472">Membrane</keyword>
<keyword evidence="1" id="KW-0812">Transmembrane</keyword>
<feature type="transmembrane region" description="Helical" evidence="1">
    <location>
        <begin position="7"/>
        <end position="28"/>
    </location>
</feature>
<reference evidence="3" key="1">
    <citation type="submission" date="2016-02" db="EMBL/GenBank/DDBJ databases">
        <authorList>
            <person name="Kaur G."/>
            <person name="Nair G.R."/>
            <person name="Mayilraj S."/>
        </authorList>
    </citation>
    <scope>NUCLEOTIDE SEQUENCE [LARGE SCALE GENOMIC DNA]</scope>
    <source>
        <strain evidence="3">GA-15</strain>
    </source>
</reference>
<evidence type="ECO:0000256" key="1">
    <source>
        <dbReference type="SAM" id="Phobius"/>
    </source>
</evidence>
<dbReference type="EMBL" id="LSTQ01000011">
    <property type="protein sequence ID" value="OAH29800.1"/>
    <property type="molecule type" value="Genomic_DNA"/>
</dbReference>
<organism evidence="2 3">
    <name type="scientific">Corynebacterium stationis</name>
    <dbReference type="NCBI Taxonomy" id="1705"/>
    <lineage>
        <taxon>Bacteria</taxon>
        <taxon>Bacillati</taxon>
        <taxon>Actinomycetota</taxon>
        <taxon>Actinomycetes</taxon>
        <taxon>Mycobacteriales</taxon>
        <taxon>Corynebacteriaceae</taxon>
        <taxon>Corynebacterium</taxon>
    </lineage>
</organism>
<keyword evidence="3" id="KW-1185">Reference proteome</keyword>
<dbReference type="RefSeq" id="WP_066839368.1">
    <property type="nucleotide sequence ID" value="NZ_CAPMDX010000064.1"/>
</dbReference>
<protein>
    <recommendedName>
        <fullName evidence="4">Mammalian cell entry protein</fullName>
    </recommendedName>
</protein>
<evidence type="ECO:0000313" key="2">
    <source>
        <dbReference type="EMBL" id="OAH29800.1"/>
    </source>
</evidence>
<name>A0A177ILX3_9CORY</name>
<sequence length="184" mass="19800">MKNIPKPAIIAIAVVTLVAVVIGAWTLVNRSFSTPEGHDVHVATQDPLHADPELAATSAMTGLMTWQPAQQESPQDAAAAIADRLTGQLEEYATSNAPDPVLPEPWGQWADAGDSVHAVATVADDSGSINNDDQQGIVNVVVDQEVWHPSGNRTPYSRFTADVTVKNVDGQWKAERYEISDTEY</sequence>